<gene>
    <name evidence="1" type="ORF">J2S44_008059</name>
</gene>
<evidence type="ECO:0008006" key="3">
    <source>
        <dbReference type="Google" id="ProtNLM"/>
    </source>
</evidence>
<dbReference type="AlphaFoldDB" id="A0AAE4D0D4"/>
<evidence type="ECO:0000313" key="1">
    <source>
        <dbReference type="EMBL" id="MDR7327809.1"/>
    </source>
</evidence>
<proteinExistence type="predicted"/>
<organism evidence="1 2">
    <name type="scientific">Catenuloplanes niger</name>
    <dbReference type="NCBI Taxonomy" id="587534"/>
    <lineage>
        <taxon>Bacteria</taxon>
        <taxon>Bacillati</taxon>
        <taxon>Actinomycetota</taxon>
        <taxon>Actinomycetes</taxon>
        <taxon>Micromonosporales</taxon>
        <taxon>Micromonosporaceae</taxon>
        <taxon>Catenuloplanes</taxon>
    </lineage>
</organism>
<name>A0AAE4D0D4_9ACTN</name>
<reference evidence="1 2" key="1">
    <citation type="submission" date="2023-07" db="EMBL/GenBank/DDBJ databases">
        <title>Sequencing the genomes of 1000 actinobacteria strains.</title>
        <authorList>
            <person name="Klenk H.-P."/>
        </authorList>
    </citation>
    <scope>NUCLEOTIDE SEQUENCE [LARGE SCALE GENOMIC DNA]</scope>
    <source>
        <strain evidence="1 2">DSM 44711</strain>
    </source>
</reference>
<dbReference type="EMBL" id="JAVDYC010000001">
    <property type="protein sequence ID" value="MDR7327809.1"/>
    <property type="molecule type" value="Genomic_DNA"/>
</dbReference>
<sequence>MIAMQYRMSLPADYDMDIIRRRIAAGGPRFDGTPGLGLKAFLMRESGVDGSPVHQYAPFYLWTDSAAAARFLWAGGGFAGVVASFGRPVVQTWIGGGYHRGAAFHEPITHAVRQVAPIPVDADPAGTAAEVGAAVRDRLGEDGLHSIAWAVDPRTWETMTFALHAGRPDPRGGELYQAPYVCAPHEPELAVGRPR</sequence>
<accession>A0AAE4D0D4</accession>
<dbReference type="Proteomes" id="UP001183629">
    <property type="component" value="Unassembled WGS sequence"/>
</dbReference>
<dbReference type="Pfam" id="PF16157">
    <property type="entry name" value="DUF4865"/>
    <property type="match status" value="1"/>
</dbReference>
<protein>
    <recommendedName>
        <fullName evidence="3">DUF4865 domain-containing protein</fullName>
    </recommendedName>
</protein>
<keyword evidence="2" id="KW-1185">Reference proteome</keyword>
<dbReference type="InterPro" id="IPR032349">
    <property type="entry name" value="DUF4865"/>
</dbReference>
<comment type="caution">
    <text evidence="1">The sequence shown here is derived from an EMBL/GenBank/DDBJ whole genome shotgun (WGS) entry which is preliminary data.</text>
</comment>
<evidence type="ECO:0000313" key="2">
    <source>
        <dbReference type="Proteomes" id="UP001183629"/>
    </source>
</evidence>